<evidence type="ECO:0000313" key="3">
    <source>
        <dbReference type="EMBL" id="KIK59283.1"/>
    </source>
</evidence>
<dbReference type="SUPFAM" id="SSF52540">
    <property type="entry name" value="P-loop containing nucleoside triphosphate hydrolases"/>
    <property type="match status" value="1"/>
</dbReference>
<reference evidence="3 4" key="1">
    <citation type="submission" date="2014-04" db="EMBL/GenBank/DDBJ databases">
        <title>Evolutionary Origins and Diversification of the Mycorrhizal Mutualists.</title>
        <authorList>
            <consortium name="DOE Joint Genome Institute"/>
            <consortium name="Mycorrhizal Genomics Consortium"/>
            <person name="Kohler A."/>
            <person name="Kuo A."/>
            <person name="Nagy L.G."/>
            <person name="Floudas D."/>
            <person name="Copeland A."/>
            <person name="Barry K.W."/>
            <person name="Cichocki N."/>
            <person name="Veneault-Fourrey C."/>
            <person name="LaButti K."/>
            <person name="Lindquist E.A."/>
            <person name="Lipzen A."/>
            <person name="Lundell T."/>
            <person name="Morin E."/>
            <person name="Murat C."/>
            <person name="Riley R."/>
            <person name="Ohm R."/>
            <person name="Sun H."/>
            <person name="Tunlid A."/>
            <person name="Henrissat B."/>
            <person name="Grigoriev I.V."/>
            <person name="Hibbett D.S."/>
            <person name="Martin F."/>
        </authorList>
    </citation>
    <scope>NUCLEOTIDE SEQUENCE [LARGE SCALE GENOMIC DNA]</scope>
    <source>
        <strain evidence="3 4">FD-317 M1</strain>
    </source>
</reference>
<dbReference type="Gene3D" id="3.40.50.300">
    <property type="entry name" value="P-loop containing nucleotide triphosphate hydrolases"/>
    <property type="match status" value="1"/>
</dbReference>
<dbReference type="GO" id="GO:0005525">
    <property type="term" value="F:GTP binding"/>
    <property type="evidence" value="ECO:0007669"/>
    <property type="project" value="InterPro"/>
</dbReference>
<dbReference type="CDD" id="cd00882">
    <property type="entry name" value="Ras_like_GTPase"/>
    <property type="match status" value="1"/>
</dbReference>
<evidence type="ECO:0000313" key="4">
    <source>
        <dbReference type="Proteomes" id="UP000053593"/>
    </source>
</evidence>
<feature type="domain" description="G" evidence="2">
    <location>
        <begin position="19"/>
        <end position="87"/>
    </location>
</feature>
<protein>
    <recommendedName>
        <fullName evidence="2">G domain-containing protein</fullName>
    </recommendedName>
</protein>
<dbReference type="InterPro" id="IPR027417">
    <property type="entry name" value="P-loop_NTPase"/>
</dbReference>
<organism evidence="3 4">
    <name type="scientific">Collybiopsis luxurians FD-317 M1</name>
    <dbReference type="NCBI Taxonomy" id="944289"/>
    <lineage>
        <taxon>Eukaryota</taxon>
        <taxon>Fungi</taxon>
        <taxon>Dikarya</taxon>
        <taxon>Basidiomycota</taxon>
        <taxon>Agaricomycotina</taxon>
        <taxon>Agaricomycetes</taxon>
        <taxon>Agaricomycetidae</taxon>
        <taxon>Agaricales</taxon>
        <taxon>Marasmiineae</taxon>
        <taxon>Omphalotaceae</taxon>
        <taxon>Collybiopsis</taxon>
        <taxon>Collybiopsis luxurians</taxon>
    </lineage>
</organism>
<dbReference type="Pfam" id="PF01926">
    <property type="entry name" value="MMR_HSR1"/>
    <property type="match status" value="1"/>
</dbReference>
<keyword evidence="4" id="KW-1185">Reference proteome</keyword>
<dbReference type="Proteomes" id="UP000053593">
    <property type="component" value="Unassembled WGS sequence"/>
</dbReference>
<dbReference type="EMBL" id="KN834780">
    <property type="protein sequence ID" value="KIK59283.1"/>
    <property type="molecule type" value="Genomic_DNA"/>
</dbReference>
<dbReference type="InterPro" id="IPR006073">
    <property type="entry name" value="GTP-bd"/>
</dbReference>
<feature type="region of interest" description="Disordered" evidence="1">
    <location>
        <begin position="269"/>
        <end position="288"/>
    </location>
</feature>
<evidence type="ECO:0000259" key="2">
    <source>
        <dbReference type="Pfam" id="PF01926"/>
    </source>
</evidence>
<accession>A0A0D0CTZ4</accession>
<proteinExistence type="predicted"/>
<dbReference type="OrthoDB" id="3255035at2759"/>
<name>A0A0D0CTZ4_9AGAR</name>
<dbReference type="AlphaFoldDB" id="A0A0D0CTZ4"/>
<sequence length="367" mass="41895">MAQPRTENTNCNVDDNVIIAVIGGRRSGKSSFIKLLSGKESIEAGDSRESKTLDIQPIDFLDEFSGRRVTLLDTPGFDDSGNGITDTEVLKKITEFLLTEYDTVRNLNGLVYVQSISSAGISSLSTSNLKCFQNLSDSDTFRNVVVLTTFWDDRSAWNVGEDREAELKSGVFLQLAEGGAVFMRHDKTVLSARRVLKHLVHKSELDLLIAKHEAEVAKLQAELKKLKKSNSELKEQLDRETTELQRKLVCAENERAELSKALVSEKKTRQDLEARMQQERDEHKKQEQEWTQKYKEQYEAYKAQLNDLREKLRQVLDDSWIKYEWGMAQELLLVPSLVTKSFLGSLGFGMDIQRAENKSWSKQVEYF</sequence>
<evidence type="ECO:0000256" key="1">
    <source>
        <dbReference type="SAM" id="MobiDB-lite"/>
    </source>
</evidence>
<gene>
    <name evidence="3" type="ORF">GYMLUDRAFT_245358</name>
</gene>
<dbReference type="HOGENOM" id="CLU_018003_1_0_1"/>